<name>A0ABN2IWM9_9ACTN</name>
<gene>
    <name evidence="1" type="ORF">GCM10009680_62970</name>
</gene>
<comment type="caution">
    <text evidence="1">The sequence shown here is derived from an EMBL/GenBank/DDBJ whole genome shotgun (WGS) entry which is preliminary data.</text>
</comment>
<dbReference type="InterPro" id="IPR032710">
    <property type="entry name" value="NTF2-like_dom_sf"/>
</dbReference>
<evidence type="ECO:0000313" key="1">
    <source>
        <dbReference type="EMBL" id="GAA1713271.1"/>
    </source>
</evidence>
<reference evidence="1 2" key="1">
    <citation type="journal article" date="2019" name="Int. J. Syst. Evol. Microbiol.">
        <title>The Global Catalogue of Microorganisms (GCM) 10K type strain sequencing project: providing services to taxonomists for standard genome sequencing and annotation.</title>
        <authorList>
            <consortium name="The Broad Institute Genomics Platform"/>
            <consortium name="The Broad Institute Genome Sequencing Center for Infectious Disease"/>
            <person name="Wu L."/>
            <person name="Ma J."/>
        </authorList>
    </citation>
    <scope>NUCLEOTIDE SEQUENCE [LARGE SCALE GENOMIC DNA]</scope>
    <source>
        <strain evidence="1 2">JCM 13244</strain>
    </source>
</reference>
<evidence type="ECO:0000313" key="2">
    <source>
        <dbReference type="Proteomes" id="UP001499947"/>
    </source>
</evidence>
<dbReference type="PANTHER" id="PTHR38436:SF3">
    <property type="entry name" value="CARBOXYMETHYLENEBUTENOLIDASE-RELATED"/>
    <property type="match status" value="1"/>
</dbReference>
<organism evidence="1 2">
    <name type="scientific">Streptomyces yatensis</name>
    <dbReference type="NCBI Taxonomy" id="155177"/>
    <lineage>
        <taxon>Bacteria</taxon>
        <taxon>Bacillati</taxon>
        <taxon>Actinomycetota</taxon>
        <taxon>Actinomycetes</taxon>
        <taxon>Kitasatosporales</taxon>
        <taxon>Streptomycetaceae</taxon>
        <taxon>Streptomyces</taxon>
        <taxon>Streptomyces violaceusniger group</taxon>
    </lineage>
</organism>
<protein>
    <recommendedName>
        <fullName evidence="3">SnoaL-like domain-containing protein</fullName>
    </recommendedName>
</protein>
<keyword evidence="2" id="KW-1185">Reference proteome</keyword>
<dbReference type="EMBL" id="BAAALR010000071">
    <property type="protein sequence ID" value="GAA1713271.1"/>
    <property type="molecule type" value="Genomic_DNA"/>
</dbReference>
<accession>A0ABN2IWM9</accession>
<proteinExistence type="predicted"/>
<sequence length="175" mass="18819">MADTAAMVRQWQAHTQAEFVTRDVDATMRTMSGNPAVLHVPTGMGGTGLEGVRSFYRTWFVGRNAADLNIESVSRTVGDVTVVDELLLSFTHDIEVPWILPGVAATGRKVDIPVIAVVGFEGTAVAYEHVYWDQAAVLAQVGLLDRATVARLPIVTAPRALLDGSHPLNQLAQAD</sequence>
<dbReference type="Gene3D" id="3.10.450.50">
    <property type="match status" value="1"/>
</dbReference>
<dbReference type="PANTHER" id="PTHR38436">
    <property type="entry name" value="POLYKETIDE CYCLASE SNOAL-LIKE DOMAIN"/>
    <property type="match status" value="1"/>
</dbReference>
<dbReference type="Proteomes" id="UP001499947">
    <property type="component" value="Unassembled WGS sequence"/>
</dbReference>
<evidence type="ECO:0008006" key="3">
    <source>
        <dbReference type="Google" id="ProtNLM"/>
    </source>
</evidence>
<dbReference type="InterPro" id="IPR009959">
    <property type="entry name" value="Cyclase_SnoaL-like"/>
</dbReference>
<dbReference type="SUPFAM" id="SSF54427">
    <property type="entry name" value="NTF2-like"/>
    <property type="match status" value="1"/>
</dbReference>